<dbReference type="OrthoDB" id="434586at2759"/>
<name>A0A9P1D1L9_9DINO</name>
<keyword evidence="9" id="KW-1185">Reference proteome</keyword>
<keyword evidence="4" id="KW-0472">Membrane</keyword>
<feature type="repeat" description="RCC1" evidence="2">
    <location>
        <begin position="1909"/>
        <end position="1960"/>
    </location>
</feature>
<evidence type="ECO:0000313" key="9">
    <source>
        <dbReference type="Proteomes" id="UP001152797"/>
    </source>
</evidence>
<feature type="transmembrane region" description="Helical" evidence="4">
    <location>
        <begin position="1055"/>
        <end position="1073"/>
    </location>
</feature>
<protein>
    <submittedName>
        <fullName evidence="8">E3 ISG15--protein ligase Herc6</fullName>
    </submittedName>
</protein>
<comment type="caution">
    <text evidence="6">The sequence shown here is derived from an EMBL/GenBank/DDBJ whole genome shotgun (WGS) entry which is preliminary data.</text>
</comment>
<keyword evidence="4" id="KW-0812">Transmembrane</keyword>
<proteinExistence type="predicted"/>
<feature type="transmembrane region" description="Helical" evidence="4">
    <location>
        <begin position="991"/>
        <end position="1013"/>
    </location>
</feature>
<feature type="transmembrane region" description="Helical" evidence="4">
    <location>
        <begin position="964"/>
        <end position="985"/>
    </location>
</feature>
<evidence type="ECO:0000256" key="2">
    <source>
        <dbReference type="PROSITE-ProRule" id="PRU00235"/>
    </source>
</evidence>
<feature type="repeat" description="RCC1" evidence="2">
    <location>
        <begin position="1799"/>
        <end position="1850"/>
    </location>
</feature>
<feature type="transmembrane region" description="Helical" evidence="4">
    <location>
        <begin position="932"/>
        <end position="952"/>
    </location>
</feature>
<dbReference type="PROSITE" id="PS00626">
    <property type="entry name" value="RCC1_2"/>
    <property type="match status" value="2"/>
</dbReference>
<dbReference type="EMBL" id="CAMXCT030002990">
    <property type="protein sequence ID" value="CAL4789036.1"/>
    <property type="molecule type" value="Genomic_DNA"/>
</dbReference>
<dbReference type="InterPro" id="IPR051625">
    <property type="entry name" value="Signaling_Regulatory_Domain"/>
</dbReference>
<feature type="repeat" description="RCC1" evidence="2">
    <location>
        <begin position="1851"/>
        <end position="1908"/>
    </location>
</feature>
<feature type="compositionally biased region" description="Polar residues" evidence="3">
    <location>
        <begin position="1586"/>
        <end position="1607"/>
    </location>
</feature>
<keyword evidence="4" id="KW-1133">Transmembrane helix</keyword>
<dbReference type="Proteomes" id="UP001152797">
    <property type="component" value="Unassembled WGS sequence"/>
</dbReference>
<feature type="compositionally biased region" description="Polar residues" evidence="3">
    <location>
        <begin position="1615"/>
        <end position="1636"/>
    </location>
</feature>
<dbReference type="PROSITE" id="PS50012">
    <property type="entry name" value="RCC1_3"/>
    <property type="match status" value="6"/>
</dbReference>
<evidence type="ECO:0000313" key="8">
    <source>
        <dbReference type="EMBL" id="CAL4789036.1"/>
    </source>
</evidence>
<keyword evidence="1" id="KW-0677">Repeat</keyword>
<dbReference type="Pfam" id="PF25390">
    <property type="entry name" value="WD40_RLD"/>
    <property type="match status" value="1"/>
</dbReference>
<sequence length="2124" mass="232339">MRMHLARRWHGTSKVVGRPRVPLQRQLEDAAKLQGQISASELQRLLSRCASARQGPSTLETSQALASAITADVELETLVGLGRCVALLARRTGRDSPSPSIEPLQRSVLQAAEAKFSKLSAPQLRALTCVVWSISGSAEFLTLAAERWYDAAEGPLEPKDWSLTLNAFAKGRLPATSLQALLRENLDLLESQFAAARWSSRDTALLVNALHRLSCDAPHRDVEVQRLQGFYARLVTGYQKDVEFGAQDLAQLASALAAVSQAHRAEVAEGLQRLLQPWLAPGRPGELMAQLSLEGICSLLQALHRLELLATAPLAPLLPAALRQLRLVPRQRLKPSHLGQLCSSLTHAMHMEPVDDGETGETGDLRHFCSSSLYPAIIASGHAFQPKHCSLVLAALAKDAKDGKALEAAEAVAEAMVKGAAWSSWPILQLVSVTESLASLQLTVTAEPVERPARISAALSSISDHFQKSWAEPSVSRTVSLGEAIRLTAALGVTEHPLPMETMEALAAKVAAHIDDAEGLPLRQLVLWLRTMEIMEIRQVSLWKPILWQLHQALEEESWTLRMASRVLVAMDRLECFAEAEDSSILFISARAAELLPGLSETASPSALSLAQLLLRHLGTLGTEAAWRDWFLERISYAAFVLDLDAWRKYSSWEKFWQRHVFLLCRLACLDSHGDQQRRCQVQRMLRGASTPTSTSNERLALLCALSAVGFDLRQVDLPEAEKPWQAALLFPAVAASSFPAVDEVVSLSLVLEGLTTENAGDLALAAILAGPPAVPVLLAALERLEKVNATGMVALQLLRFERLADLPLSTLRKLQELVEAFVSEKNPMTPGISVQLECVVRKTQRFSQMKPGDSKDENGLKRLIRICLNLGVRVNKAFLLLTKCLQILLLPQLSAYQYRAYLVYILQVLGSESFQLLLAKSLQSYYYVENLLLLLSVGSCLPFLRVVYNLWRFIPCPPMASLISNVALVLTLIFLFVLGIGRFQDSLFQVYTYSMMIWPWLVLTSVVSRLFIERQAGRNPFSPVKDLPILGFFGALAAVLAFLALKQLTICDCLVLTVFDNVLAAAVASMLMGKLRRKRHFRAIKVYTMMCVLVVLYFLGDQGLSNMSMSFPLNEAHILWIASRFFLVTRSIYVKWKYASFHHTKEPSHPPENLLLFYANSRPTLHRFRGFPSPMLSVLDCVFDSGLRDVELHGMGPLGTEDLYNLTEFTYLLPVASLASWLLEDRTLSQGLLPQTGTTAASALTLALDAAAASAAEGAATVQVSGGPQEVRESAGSLDMLVAIALVTIYCISKLLTPMAMSRAMFDRASPIHVWKYQPLMVAAPAFFYDVLSLNSYISKYQICILLLLAAMNAVYRADMWNGFKRKYLLLQTQDLHYQAPSTVRQLQRKTLLQFLEKTSTDDYANMLLETSIGHGTNIRELARDMSVSVWDPSPSSTAAWKLAFSLVTKSLRRQKLLRKQKMDTKQEVHRFIEHIVHEMVDTAVDTAAGHGARMKLAGSLAQVTAKRRAVRRLRQHALNRRTLRAQRRAGQLSATAAHLSTASGTLRSVQDLKRDVGPMRPLLGPGSQKVPKALPAPDAAGSMRMQSTTQSVSQLKDVSQTQSWRSPAAESGLSLSPSQTLDLESGGLSPTSAVPTIPGEVMTSQMSLTSTDYRELTHGEPVSERGVWYSGYSMAGPPGEGQLIVCFGDAKRGQLGVEPTTGARQISRTTTLVVEELRHQEPVQIEAAGVASFVVGSKGQVWAFGSNRSMELGGRKEVAQIASAQRMKSVRDVHVVQVSSANSTSGQSHTLVLGNNGEVHTFGASNCGALGQGPDVRQSAPLLLRFSAQVPVKMVAAGARHSLLLTDSGRLFAMGDNTHGQLGMESRLHGSFVDTPRSVEGPLGDEEVQVKLIAAGDSFTMAVTEEDQLYTWGANANGQLGLGKLQDQMVPQPVPQLSGLRIGAICCGACHSIAITNDGAKVWAWGSNVHGQLGVGVDGDGAAQRVKPSLIPALSNRRDMVMCQVTAASNHSLALTTTGEVYAFGLNSHGQLGFPTVKSASEMFASEEGGDPLTQHQMLQQKALRDRAKARNKVEMDQPKLYENGIEKLWLPVRVVSLSQYRVRAVATGDMHTLTIAQHYHS</sequence>
<feature type="transmembrane region" description="Helical" evidence="4">
    <location>
        <begin position="1085"/>
        <end position="1105"/>
    </location>
</feature>
<feature type="repeat" description="RCC1" evidence="2">
    <location>
        <begin position="1741"/>
        <end position="1798"/>
    </location>
</feature>
<feature type="region of interest" description="Disordered" evidence="3">
    <location>
        <begin position="1526"/>
        <end position="1639"/>
    </location>
</feature>
<feature type="repeat" description="RCC1" evidence="2">
    <location>
        <begin position="2021"/>
        <end position="2121"/>
    </location>
</feature>
<dbReference type="SUPFAM" id="SSF50985">
    <property type="entry name" value="RCC1/BLIP-II"/>
    <property type="match status" value="1"/>
</dbReference>
<feature type="transmembrane region" description="Helical" evidence="4">
    <location>
        <begin position="1025"/>
        <end position="1049"/>
    </location>
</feature>
<dbReference type="EMBL" id="CAMXCT020002990">
    <property type="protein sequence ID" value="CAL1155099.1"/>
    <property type="molecule type" value="Genomic_DNA"/>
</dbReference>
<dbReference type="PANTHER" id="PTHR22872">
    <property type="entry name" value="BTK-BINDING PROTEIN-RELATED"/>
    <property type="match status" value="1"/>
</dbReference>
<feature type="repeat" description="RCC1" evidence="2">
    <location>
        <begin position="1962"/>
        <end position="2020"/>
    </location>
</feature>
<evidence type="ECO:0000256" key="1">
    <source>
        <dbReference type="ARBA" id="ARBA00022737"/>
    </source>
</evidence>
<dbReference type="InterPro" id="IPR058923">
    <property type="entry name" value="RCC1-like_dom"/>
</dbReference>
<gene>
    <name evidence="6" type="ORF">C1SCF055_LOCUS27743</name>
</gene>
<keyword evidence="8" id="KW-0436">Ligase</keyword>
<dbReference type="InterPro" id="IPR000408">
    <property type="entry name" value="Reg_chr_condens"/>
</dbReference>
<dbReference type="EMBL" id="CAMXCT010002990">
    <property type="protein sequence ID" value="CAI4001724.1"/>
    <property type="molecule type" value="Genomic_DNA"/>
</dbReference>
<reference evidence="6" key="1">
    <citation type="submission" date="2022-10" db="EMBL/GenBank/DDBJ databases">
        <authorList>
            <person name="Chen Y."/>
            <person name="Dougan E. K."/>
            <person name="Chan C."/>
            <person name="Rhodes N."/>
            <person name="Thang M."/>
        </authorList>
    </citation>
    <scope>NUCLEOTIDE SEQUENCE</scope>
</reference>
<feature type="compositionally biased region" description="Low complexity" evidence="3">
    <location>
        <begin position="1534"/>
        <end position="1548"/>
    </location>
</feature>
<feature type="domain" description="RCC1-like" evidence="5">
    <location>
        <begin position="1687"/>
        <end position="2038"/>
    </location>
</feature>
<evidence type="ECO:0000259" key="5">
    <source>
        <dbReference type="Pfam" id="PF25390"/>
    </source>
</evidence>
<evidence type="ECO:0000256" key="3">
    <source>
        <dbReference type="SAM" id="MobiDB-lite"/>
    </source>
</evidence>
<dbReference type="Gene3D" id="2.130.10.30">
    <property type="entry name" value="Regulator of chromosome condensation 1/beta-lactamase-inhibitor protein II"/>
    <property type="match status" value="2"/>
</dbReference>
<accession>A0A9P1D1L9</accession>
<evidence type="ECO:0000256" key="4">
    <source>
        <dbReference type="SAM" id="Phobius"/>
    </source>
</evidence>
<dbReference type="PRINTS" id="PR00633">
    <property type="entry name" value="RCCNDNSATION"/>
</dbReference>
<evidence type="ECO:0000313" key="7">
    <source>
        <dbReference type="EMBL" id="CAL1155099.1"/>
    </source>
</evidence>
<reference evidence="7" key="2">
    <citation type="submission" date="2024-04" db="EMBL/GenBank/DDBJ databases">
        <authorList>
            <person name="Chen Y."/>
            <person name="Shah S."/>
            <person name="Dougan E. K."/>
            <person name="Thang M."/>
            <person name="Chan C."/>
        </authorList>
    </citation>
    <scope>NUCLEOTIDE SEQUENCE [LARGE SCALE GENOMIC DNA]</scope>
</reference>
<evidence type="ECO:0000313" key="6">
    <source>
        <dbReference type="EMBL" id="CAI4001724.1"/>
    </source>
</evidence>
<dbReference type="GO" id="GO:0016874">
    <property type="term" value="F:ligase activity"/>
    <property type="evidence" value="ECO:0007669"/>
    <property type="project" value="UniProtKB-KW"/>
</dbReference>
<dbReference type="InterPro" id="IPR009091">
    <property type="entry name" value="RCC1/BLIP-II"/>
</dbReference>
<organism evidence="6">
    <name type="scientific">Cladocopium goreaui</name>
    <dbReference type="NCBI Taxonomy" id="2562237"/>
    <lineage>
        <taxon>Eukaryota</taxon>
        <taxon>Sar</taxon>
        <taxon>Alveolata</taxon>
        <taxon>Dinophyceae</taxon>
        <taxon>Suessiales</taxon>
        <taxon>Symbiodiniaceae</taxon>
        <taxon>Cladocopium</taxon>
    </lineage>
</organism>